<proteinExistence type="predicted"/>
<dbReference type="Pfam" id="PF00084">
    <property type="entry name" value="Sushi"/>
    <property type="match status" value="1"/>
</dbReference>
<keyword evidence="3" id="KW-0768">Sushi</keyword>
<dbReference type="InterPro" id="IPR023415">
    <property type="entry name" value="LDLR_class-A_CS"/>
</dbReference>
<dbReference type="GO" id="GO:0004252">
    <property type="term" value="F:serine-type endopeptidase activity"/>
    <property type="evidence" value="ECO:0007669"/>
    <property type="project" value="InterPro"/>
</dbReference>
<comment type="caution">
    <text evidence="3">Lacks conserved residue(s) required for the propagation of feature annotation.</text>
</comment>
<feature type="domain" description="Peptidase S1" evidence="4">
    <location>
        <begin position="525"/>
        <end position="770"/>
    </location>
</feature>
<sequence>MDSARFSRSGNLIFFIAPLAQNRFQSIMLCQLILFTCVFKLTTVTGVEYRNRFECGRSKYNYHSDFVGIQRSIFGETPWHVGVYRFNGTGYSNICCGSIISKHTIITAANCVFDDKALKPLPPSEFKVAAGKLSYYWEEADRNAQEKSVLSITVHSAYLGDIKSYSNNIALLGLSSDFDFNEFISPVCIIWNNKVGKNVDWKTVKFNSFQATGWGLKREGKYSNTLRQAVLQYKNPIECLAQYTSVRYKRFINHDKFCIITSQGRKDGDSGTGVIVNVNNVNYIQGILSANVADEFSLATNITKYKNWIQDEMALIDAMERCNGFLCNDGKCINERDKCNGVPDCDDGSDESSMQCGNIFDSNGQLKGACILPYQKGGVSYTVQECTGGNCELKPLSLVQQSEKLIVNCGKGYASPFEGRKQTVICNAGSWFPEDPECIKLCPPVQKAFVLTTCIYKGEIVSCLDYVRPGTKLEYKCQPYYKSKDYFAFTGTTKCTISGQWEETLPTCIPECGIVNKRDSVELTISGGKRAKYGKYPWHVGVFKLFSYNDSYVNVCGGTIIHPNLVLTAAHCLVDKNNKVINASEVVVAAGKFKRNLKDHEEAQQTTGVRDIIIPESYAGFKSRFEHDIAVLNLAETLALNDFVLPACIDWQRQGIYSLNALGTIVGWGFTEELVYSDELKEIHMPYLLKQKCWEKFPEFTLFITTDKFCVIYQNGSGAQFGDSGGGMTFTRADIHFVHGVVSLKTGKSNLFSVLTNVSYHLIWLRETVKQYSRVTL</sequence>
<evidence type="ECO:0000259" key="4">
    <source>
        <dbReference type="PROSITE" id="PS50240"/>
    </source>
</evidence>
<dbReference type="SUPFAM" id="SSF50494">
    <property type="entry name" value="Trypsin-like serine proteases"/>
    <property type="match status" value="2"/>
</dbReference>
<dbReference type="InterPro" id="IPR001314">
    <property type="entry name" value="Peptidase_S1A"/>
</dbReference>
<feature type="disulfide bond" evidence="2">
    <location>
        <begin position="327"/>
        <end position="345"/>
    </location>
</feature>
<dbReference type="InterPro" id="IPR000436">
    <property type="entry name" value="Sushi_SCR_CCP_dom"/>
</dbReference>
<dbReference type="Gene3D" id="2.10.70.10">
    <property type="entry name" value="Complement Module, domain 1"/>
    <property type="match status" value="1"/>
</dbReference>
<organism evidence="6 7">
    <name type="scientific">Cimex lectularius</name>
    <name type="common">Bed bug</name>
    <name type="synonym">Acanthia lectularia</name>
    <dbReference type="NCBI Taxonomy" id="79782"/>
    <lineage>
        <taxon>Eukaryota</taxon>
        <taxon>Metazoa</taxon>
        <taxon>Ecdysozoa</taxon>
        <taxon>Arthropoda</taxon>
        <taxon>Hexapoda</taxon>
        <taxon>Insecta</taxon>
        <taxon>Pterygota</taxon>
        <taxon>Neoptera</taxon>
        <taxon>Paraneoptera</taxon>
        <taxon>Hemiptera</taxon>
        <taxon>Heteroptera</taxon>
        <taxon>Panheteroptera</taxon>
        <taxon>Cimicomorpha</taxon>
        <taxon>Cimicidae</taxon>
        <taxon>Cimex</taxon>
    </lineage>
</organism>
<evidence type="ECO:0000313" key="6">
    <source>
        <dbReference type="EnsemblMetazoa" id="XP_014241245.1"/>
    </source>
</evidence>
<dbReference type="GeneID" id="106661973"/>
<evidence type="ECO:0000256" key="3">
    <source>
        <dbReference type="PROSITE-ProRule" id="PRU00302"/>
    </source>
</evidence>
<dbReference type="PRINTS" id="PR00722">
    <property type="entry name" value="CHYMOTRYPSIN"/>
</dbReference>
<keyword evidence="1 2" id="KW-1015">Disulfide bond</keyword>
<dbReference type="InterPro" id="IPR009003">
    <property type="entry name" value="Peptidase_S1_PA"/>
</dbReference>
<dbReference type="Gene3D" id="4.10.400.10">
    <property type="entry name" value="Low-density Lipoprotein Receptor"/>
    <property type="match status" value="1"/>
</dbReference>
<feature type="domain" description="Peptidase S1" evidence="4">
    <location>
        <begin position="66"/>
        <end position="314"/>
    </location>
</feature>
<feature type="domain" description="Sushi" evidence="5">
    <location>
        <begin position="452"/>
        <end position="510"/>
    </location>
</feature>
<evidence type="ECO:0000256" key="2">
    <source>
        <dbReference type="PROSITE-ProRule" id="PRU00124"/>
    </source>
</evidence>
<dbReference type="Gene3D" id="2.40.10.10">
    <property type="entry name" value="Trypsin-like serine proteases"/>
    <property type="match status" value="2"/>
</dbReference>
<dbReference type="PANTHER" id="PTHR24252:SF7">
    <property type="entry name" value="HYALIN"/>
    <property type="match status" value="1"/>
</dbReference>
<name>A0A8I6TD99_CIMLE</name>
<evidence type="ECO:0000256" key="1">
    <source>
        <dbReference type="ARBA" id="ARBA00023157"/>
    </source>
</evidence>
<dbReference type="AlphaFoldDB" id="A0A8I6TD99"/>
<dbReference type="FunFam" id="2.40.10.10:FF:000068">
    <property type="entry name" value="transmembrane protease serine 2"/>
    <property type="match status" value="2"/>
</dbReference>
<reference evidence="6" key="1">
    <citation type="submission" date="2022-01" db="UniProtKB">
        <authorList>
            <consortium name="EnsemblMetazoa"/>
        </authorList>
    </citation>
    <scope>IDENTIFICATION</scope>
</reference>
<dbReference type="InterPro" id="IPR018114">
    <property type="entry name" value="TRYPSIN_HIS"/>
</dbReference>
<dbReference type="Proteomes" id="UP000494040">
    <property type="component" value="Unassembled WGS sequence"/>
</dbReference>
<dbReference type="PANTHER" id="PTHR24252">
    <property type="entry name" value="ACROSIN-RELATED"/>
    <property type="match status" value="1"/>
</dbReference>
<dbReference type="CDD" id="cd00112">
    <property type="entry name" value="LDLa"/>
    <property type="match status" value="1"/>
</dbReference>
<dbReference type="RefSeq" id="XP_014241245.1">
    <property type="nucleotide sequence ID" value="XM_014385759.2"/>
</dbReference>
<dbReference type="InterPro" id="IPR002172">
    <property type="entry name" value="LDrepeatLR_classA_rpt"/>
</dbReference>
<evidence type="ECO:0000313" key="7">
    <source>
        <dbReference type="Proteomes" id="UP000494040"/>
    </source>
</evidence>
<accession>A0A8I6TD99</accession>
<dbReference type="CDD" id="cd00033">
    <property type="entry name" value="CCP"/>
    <property type="match status" value="1"/>
</dbReference>
<dbReference type="SMART" id="SM00192">
    <property type="entry name" value="LDLa"/>
    <property type="match status" value="1"/>
</dbReference>
<evidence type="ECO:0008006" key="8">
    <source>
        <dbReference type="Google" id="ProtNLM"/>
    </source>
</evidence>
<dbReference type="PROSITE" id="PS00134">
    <property type="entry name" value="TRYPSIN_HIS"/>
    <property type="match status" value="1"/>
</dbReference>
<dbReference type="OMA" id="RTHECDA"/>
<dbReference type="KEGG" id="clec:106661973"/>
<dbReference type="OrthoDB" id="6615299at2759"/>
<dbReference type="InterPro" id="IPR036055">
    <property type="entry name" value="LDL_receptor-like_sf"/>
</dbReference>
<evidence type="ECO:0000259" key="5">
    <source>
        <dbReference type="PROSITE" id="PS50923"/>
    </source>
</evidence>
<dbReference type="GO" id="GO:0006508">
    <property type="term" value="P:proteolysis"/>
    <property type="evidence" value="ECO:0007669"/>
    <property type="project" value="InterPro"/>
</dbReference>
<dbReference type="PROSITE" id="PS50923">
    <property type="entry name" value="SUSHI"/>
    <property type="match status" value="1"/>
</dbReference>
<dbReference type="SUPFAM" id="SSF57424">
    <property type="entry name" value="LDL receptor-like module"/>
    <property type="match status" value="1"/>
</dbReference>
<dbReference type="PROSITE" id="PS50068">
    <property type="entry name" value="LDLRA_2"/>
    <property type="match status" value="1"/>
</dbReference>
<dbReference type="InterPro" id="IPR043504">
    <property type="entry name" value="Peptidase_S1_PA_chymotrypsin"/>
</dbReference>
<protein>
    <recommendedName>
        <fullName evidence="8">Serine protease</fullName>
    </recommendedName>
</protein>
<dbReference type="PROSITE" id="PS50240">
    <property type="entry name" value="TRYPSIN_DOM"/>
    <property type="match status" value="2"/>
</dbReference>
<dbReference type="EnsemblMetazoa" id="XM_014385759.2">
    <property type="protein sequence ID" value="XP_014241245.1"/>
    <property type="gene ID" value="LOC106661973"/>
</dbReference>
<keyword evidence="7" id="KW-1185">Reference proteome</keyword>
<dbReference type="CDD" id="cd00190">
    <property type="entry name" value="Tryp_SPc"/>
    <property type="match status" value="1"/>
</dbReference>
<dbReference type="PROSITE" id="PS01209">
    <property type="entry name" value="LDLRA_1"/>
    <property type="match status" value="1"/>
</dbReference>
<dbReference type="Pfam" id="PF00089">
    <property type="entry name" value="Trypsin"/>
    <property type="match status" value="2"/>
</dbReference>
<dbReference type="SMART" id="SM00020">
    <property type="entry name" value="Tryp_SPc"/>
    <property type="match status" value="2"/>
</dbReference>
<dbReference type="Pfam" id="PF00057">
    <property type="entry name" value="Ldl_recept_a"/>
    <property type="match status" value="1"/>
</dbReference>
<dbReference type="InterPro" id="IPR001254">
    <property type="entry name" value="Trypsin_dom"/>
</dbReference>